<dbReference type="EMBL" id="JAPOHD010000029">
    <property type="protein sequence ID" value="MCY1721873.1"/>
    <property type="molecule type" value="Genomic_DNA"/>
</dbReference>
<reference evidence="2" key="1">
    <citation type="submission" date="2022-11" db="EMBL/GenBank/DDBJ databases">
        <title>Marilongibacter aestuarii gen. nov., sp. nov., isolated from tidal flat sediment.</title>
        <authorList>
            <person name="Jiayan W."/>
        </authorList>
    </citation>
    <scope>NUCLEOTIDE SEQUENCE</scope>
    <source>
        <strain evidence="2">Z1-6</strain>
    </source>
</reference>
<comment type="caution">
    <text evidence="2">The sequence shown here is derived from an EMBL/GenBank/DDBJ whole genome shotgun (WGS) entry which is preliminary data.</text>
</comment>
<dbReference type="Proteomes" id="UP001145087">
    <property type="component" value="Unassembled WGS sequence"/>
</dbReference>
<dbReference type="Pfam" id="PF13715">
    <property type="entry name" value="CarbopepD_reg_2"/>
    <property type="match status" value="1"/>
</dbReference>
<dbReference type="SUPFAM" id="SSF49464">
    <property type="entry name" value="Carboxypeptidase regulatory domain-like"/>
    <property type="match status" value="1"/>
</dbReference>
<dbReference type="AlphaFoldDB" id="A0A9X3J6W5"/>
<evidence type="ECO:0000256" key="1">
    <source>
        <dbReference type="SAM" id="SignalP"/>
    </source>
</evidence>
<evidence type="ECO:0000313" key="2">
    <source>
        <dbReference type="EMBL" id="MCY1721873.1"/>
    </source>
</evidence>
<accession>A0A9X3J6W5</accession>
<gene>
    <name evidence="2" type="ORF">OU798_16080</name>
</gene>
<protein>
    <submittedName>
        <fullName evidence="2">Carboxypeptidase-like regulatory domain-containing protein</fullName>
    </submittedName>
</protein>
<name>A0A9X3J6W5_9BACT</name>
<feature type="chain" id="PRO_5040831824" evidence="1">
    <location>
        <begin position="22"/>
        <end position="506"/>
    </location>
</feature>
<keyword evidence="2" id="KW-0378">Hydrolase</keyword>
<organism evidence="2 3">
    <name type="scientific">Draconibacterium aestuarii</name>
    <dbReference type="NCBI Taxonomy" id="2998507"/>
    <lineage>
        <taxon>Bacteria</taxon>
        <taxon>Pseudomonadati</taxon>
        <taxon>Bacteroidota</taxon>
        <taxon>Bacteroidia</taxon>
        <taxon>Marinilabiliales</taxon>
        <taxon>Prolixibacteraceae</taxon>
        <taxon>Draconibacterium</taxon>
    </lineage>
</organism>
<proteinExistence type="predicted"/>
<keyword evidence="2" id="KW-0645">Protease</keyword>
<dbReference type="GO" id="GO:0004180">
    <property type="term" value="F:carboxypeptidase activity"/>
    <property type="evidence" value="ECO:0007669"/>
    <property type="project" value="UniProtKB-KW"/>
</dbReference>
<evidence type="ECO:0000313" key="3">
    <source>
        <dbReference type="Proteomes" id="UP001145087"/>
    </source>
</evidence>
<dbReference type="RefSeq" id="WP_343334202.1">
    <property type="nucleotide sequence ID" value="NZ_JAPOHD010000029.1"/>
</dbReference>
<keyword evidence="2" id="KW-0121">Carboxypeptidase</keyword>
<dbReference type="InterPro" id="IPR008969">
    <property type="entry name" value="CarboxyPept-like_regulatory"/>
</dbReference>
<sequence length="506" mass="58744">MHRKKLVILAAILLLSLVSIGQQQDGSVFERRITISQPNQTLDFILEQISWQANVFFSYDASIINSTEKYTIEAKNKSLYTVLNQLFDSNKFHLNELENQIIITKKQEQSVSSNTVNDSIQIKYFFLSGKIIEQRKGRPLIYASVSVHNKPIGTISNTDGEFLLKIHPDNILDTIIISSMGYAQKRIPAYNLLDEDLFILSPISIQIKEVKVIATTPKQLLKNMRDNLSKNYSSHSKLMTAFYRETVKQDNNYINVSEAVMEILKSPYENTSRIDLVRLLKGRKSPDVQPFKWLNFKLQGGPFTITQLDVIKTVESFIDPKYEELYNYEIDRVIWYNNHPVYVVKFHPLSSTFYPAFEGEMYVHRETFALLHASYQISKAGLKEAREVMIMKKPPKVKAGPTFVHYSVSFQQYQGKWQLASAQASVKFKVRSKRDRLNSEFHSVSDLLITNIESTELKRFTKDEKFTKQDIFVENLGKFDEKYWENYNIIKPTEDLRKAFKNESLN</sequence>
<keyword evidence="1" id="KW-0732">Signal</keyword>
<keyword evidence="3" id="KW-1185">Reference proteome</keyword>
<feature type="signal peptide" evidence="1">
    <location>
        <begin position="1"/>
        <end position="21"/>
    </location>
</feature>